<evidence type="ECO:0000313" key="2">
    <source>
        <dbReference type="EMBL" id="OIT28863.1"/>
    </source>
</evidence>
<comment type="caution">
    <text evidence="2">The sequence shown here is derived from an EMBL/GenBank/DDBJ whole genome shotgun (WGS) entry which is preliminary data.</text>
</comment>
<evidence type="ECO:0008006" key="4">
    <source>
        <dbReference type="Google" id="ProtNLM"/>
    </source>
</evidence>
<dbReference type="Gramene" id="OIT28863">
    <property type="protein sequence ID" value="OIT28863"/>
    <property type="gene ID" value="A4A49_26711"/>
</dbReference>
<reference evidence="2" key="1">
    <citation type="submission" date="2016-11" db="EMBL/GenBank/DDBJ databases">
        <title>The genome of Nicotiana attenuata.</title>
        <authorList>
            <person name="Xu S."/>
            <person name="Brockmoeller T."/>
            <person name="Gaquerel E."/>
            <person name="Navarro A."/>
            <person name="Kuhl H."/>
            <person name="Gase K."/>
            <person name="Ling Z."/>
            <person name="Zhou W."/>
            <person name="Kreitzer C."/>
            <person name="Stanke M."/>
            <person name="Tang H."/>
            <person name="Lyons E."/>
            <person name="Pandey P."/>
            <person name="Pandey S.P."/>
            <person name="Timmermann B."/>
            <person name="Baldwin I.T."/>
        </authorList>
    </citation>
    <scope>NUCLEOTIDE SEQUENCE [LARGE SCALE GENOMIC DNA]</scope>
    <source>
        <strain evidence="2">UT</strain>
    </source>
</reference>
<feature type="chain" id="PRO_5016258505" description="Secreted protein" evidence="1">
    <location>
        <begin position="17"/>
        <end position="67"/>
    </location>
</feature>
<evidence type="ECO:0000256" key="1">
    <source>
        <dbReference type="SAM" id="SignalP"/>
    </source>
</evidence>
<dbReference type="EMBL" id="MJEQ01001930">
    <property type="protein sequence ID" value="OIT28863.1"/>
    <property type="molecule type" value="Genomic_DNA"/>
</dbReference>
<organism evidence="2 3">
    <name type="scientific">Nicotiana attenuata</name>
    <name type="common">Coyote tobacco</name>
    <dbReference type="NCBI Taxonomy" id="49451"/>
    <lineage>
        <taxon>Eukaryota</taxon>
        <taxon>Viridiplantae</taxon>
        <taxon>Streptophyta</taxon>
        <taxon>Embryophyta</taxon>
        <taxon>Tracheophyta</taxon>
        <taxon>Spermatophyta</taxon>
        <taxon>Magnoliopsida</taxon>
        <taxon>eudicotyledons</taxon>
        <taxon>Gunneridae</taxon>
        <taxon>Pentapetalae</taxon>
        <taxon>asterids</taxon>
        <taxon>lamiids</taxon>
        <taxon>Solanales</taxon>
        <taxon>Solanaceae</taxon>
        <taxon>Nicotianoideae</taxon>
        <taxon>Nicotianeae</taxon>
        <taxon>Nicotiana</taxon>
    </lineage>
</organism>
<proteinExistence type="predicted"/>
<feature type="signal peptide" evidence="1">
    <location>
        <begin position="1"/>
        <end position="16"/>
    </location>
</feature>
<dbReference type="AlphaFoldDB" id="A0A314KHS5"/>
<accession>A0A314KHS5</accession>
<name>A0A314KHS5_NICAT</name>
<dbReference type="Proteomes" id="UP000187609">
    <property type="component" value="Unassembled WGS sequence"/>
</dbReference>
<protein>
    <recommendedName>
        <fullName evidence="4">Secreted protein</fullName>
    </recommendedName>
</protein>
<gene>
    <name evidence="2" type="ORF">A4A49_26711</name>
</gene>
<keyword evidence="1" id="KW-0732">Signal</keyword>
<evidence type="ECO:0000313" key="3">
    <source>
        <dbReference type="Proteomes" id="UP000187609"/>
    </source>
</evidence>
<sequence length="67" mass="7498">MFCQLFGCLLSYLSSALVVRSAPKIQDTRVCFNHKGLDHLPHISGIYQSSFTTMTLLKHSLNDILVS</sequence>
<keyword evidence="3" id="KW-1185">Reference proteome</keyword>